<reference evidence="2 3" key="1">
    <citation type="submission" date="2018-08" db="EMBL/GenBank/DDBJ databases">
        <title>Lysobacter weifangensis sp. nov., a new member of the family 'Xanthomonadaceae', isolated from soil in a farmland.</title>
        <authorList>
            <person name="Zhao H."/>
        </authorList>
    </citation>
    <scope>NUCLEOTIDE SEQUENCE [LARGE SCALE GENOMIC DNA]</scope>
    <source>
        <strain evidence="2 3">WF-2</strain>
    </source>
</reference>
<gene>
    <name evidence="2" type="ORF">D0Y53_06895</name>
</gene>
<dbReference type="AlphaFoldDB" id="A0A372DMW4"/>
<sequence length="165" mass="17533">MPVPDRFRSQCRLLRAATLVVFVLLYLMLGAVALAALWPWRPPAAAEGISGTQALLLAVRLLPGLGYLWALWAVQRALGDLAAGRLFHPTVARAMRHIGIGVLAGALFNVVAVTNLTRWIAGGEGGYLYFDLSGIVLGVVGAALVLLARLVDQARALQAELDGIL</sequence>
<dbReference type="EMBL" id="QVPD01000005">
    <property type="protein sequence ID" value="RFP60859.1"/>
    <property type="molecule type" value="Genomic_DNA"/>
</dbReference>
<accession>A0A372DMW4</accession>
<dbReference type="OrthoDB" id="7188421at2"/>
<name>A0A372DMW4_9GAMM</name>
<keyword evidence="1" id="KW-0472">Membrane</keyword>
<evidence type="ECO:0000313" key="3">
    <source>
        <dbReference type="Proteomes" id="UP000262917"/>
    </source>
</evidence>
<dbReference type="RefSeq" id="WP_117202467.1">
    <property type="nucleotide sequence ID" value="NZ_JBHTBK010000002.1"/>
</dbReference>
<comment type="caution">
    <text evidence="2">The sequence shown here is derived from an EMBL/GenBank/DDBJ whole genome shotgun (WGS) entry which is preliminary data.</text>
</comment>
<feature type="transmembrane region" description="Helical" evidence="1">
    <location>
        <begin position="57"/>
        <end position="78"/>
    </location>
</feature>
<feature type="transmembrane region" description="Helical" evidence="1">
    <location>
        <begin position="127"/>
        <end position="148"/>
    </location>
</feature>
<organism evidence="2 3">
    <name type="scientific">Cognatiluteimonas weifangensis</name>
    <dbReference type="NCBI Taxonomy" id="2303539"/>
    <lineage>
        <taxon>Bacteria</taxon>
        <taxon>Pseudomonadati</taxon>
        <taxon>Pseudomonadota</taxon>
        <taxon>Gammaproteobacteria</taxon>
        <taxon>Lysobacterales</taxon>
        <taxon>Lysobacteraceae</taxon>
        <taxon>Cognatiluteimonas</taxon>
    </lineage>
</organism>
<dbReference type="Proteomes" id="UP000262917">
    <property type="component" value="Unassembled WGS sequence"/>
</dbReference>
<evidence type="ECO:0000256" key="1">
    <source>
        <dbReference type="SAM" id="Phobius"/>
    </source>
</evidence>
<protein>
    <submittedName>
        <fullName evidence="2">DUF2975 domain-containing protein</fullName>
    </submittedName>
</protein>
<keyword evidence="3" id="KW-1185">Reference proteome</keyword>
<keyword evidence="1" id="KW-0812">Transmembrane</keyword>
<evidence type="ECO:0000313" key="2">
    <source>
        <dbReference type="EMBL" id="RFP60859.1"/>
    </source>
</evidence>
<feature type="transmembrane region" description="Helical" evidence="1">
    <location>
        <begin position="12"/>
        <end position="37"/>
    </location>
</feature>
<feature type="transmembrane region" description="Helical" evidence="1">
    <location>
        <begin position="98"/>
        <end position="121"/>
    </location>
</feature>
<proteinExistence type="predicted"/>
<keyword evidence="1" id="KW-1133">Transmembrane helix</keyword>